<sequence>MTSNETEEQRTNRQKRIKALRFERKIYNEVRCLMRQLRRSERQRQQIEEDFAIIYAQFGGSDGALLNQVVSLRFECGLARIEKHKALEIEIKIREEIEALEKLLKRSEKRRQQYEEDFGVMYKRCGEFIENVGSASKQPQNGSVMNAIENVLKNTEKWIDTILLFHFLFSQTLSICSYYRYIKNEL</sequence>
<keyword evidence="1" id="KW-0175">Coiled coil</keyword>
<dbReference type="AlphaFoldDB" id="A0A9P1I1B7"/>
<proteinExistence type="predicted"/>
<feature type="coiled-coil region" evidence="1">
    <location>
        <begin position="86"/>
        <end position="117"/>
    </location>
</feature>
<dbReference type="EMBL" id="CANHGI010000001">
    <property type="protein sequence ID" value="CAI5437804.1"/>
    <property type="molecule type" value="Genomic_DNA"/>
</dbReference>
<evidence type="ECO:0000256" key="1">
    <source>
        <dbReference type="SAM" id="Coils"/>
    </source>
</evidence>
<accession>A0A9P1I1B7</accession>
<comment type="caution">
    <text evidence="2">The sequence shown here is derived from an EMBL/GenBank/DDBJ whole genome shotgun (WGS) entry which is preliminary data.</text>
</comment>
<evidence type="ECO:0000313" key="3">
    <source>
        <dbReference type="Proteomes" id="UP001152747"/>
    </source>
</evidence>
<keyword evidence="3" id="KW-1185">Reference proteome</keyword>
<reference evidence="2" key="1">
    <citation type="submission" date="2022-11" db="EMBL/GenBank/DDBJ databases">
        <authorList>
            <person name="Kikuchi T."/>
        </authorList>
    </citation>
    <scope>NUCLEOTIDE SEQUENCE</scope>
    <source>
        <strain evidence="2">PS1010</strain>
    </source>
</reference>
<organism evidence="2 3">
    <name type="scientific">Caenorhabditis angaria</name>
    <dbReference type="NCBI Taxonomy" id="860376"/>
    <lineage>
        <taxon>Eukaryota</taxon>
        <taxon>Metazoa</taxon>
        <taxon>Ecdysozoa</taxon>
        <taxon>Nematoda</taxon>
        <taxon>Chromadorea</taxon>
        <taxon>Rhabditida</taxon>
        <taxon>Rhabditina</taxon>
        <taxon>Rhabditomorpha</taxon>
        <taxon>Rhabditoidea</taxon>
        <taxon>Rhabditidae</taxon>
        <taxon>Peloderinae</taxon>
        <taxon>Caenorhabditis</taxon>
    </lineage>
</organism>
<protein>
    <submittedName>
        <fullName evidence="2">Uncharacterized protein</fullName>
    </submittedName>
</protein>
<gene>
    <name evidence="2" type="ORF">CAMP_LOCUS441</name>
</gene>
<name>A0A9P1I1B7_9PELO</name>
<dbReference type="Proteomes" id="UP001152747">
    <property type="component" value="Unassembled WGS sequence"/>
</dbReference>
<evidence type="ECO:0000313" key="2">
    <source>
        <dbReference type="EMBL" id="CAI5437804.1"/>
    </source>
</evidence>